<dbReference type="PROSITE" id="PS51379">
    <property type="entry name" value="4FE4S_FER_2"/>
    <property type="match status" value="2"/>
</dbReference>
<dbReference type="CDD" id="cd02753">
    <property type="entry name" value="MopB_Formate-Dh-H"/>
    <property type="match status" value="1"/>
</dbReference>
<dbReference type="GO" id="GO:0016020">
    <property type="term" value="C:membrane"/>
    <property type="evidence" value="ECO:0007669"/>
    <property type="project" value="TreeGrafter"/>
</dbReference>
<dbReference type="InterPro" id="IPR017900">
    <property type="entry name" value="4Fe4S_Fe_S_CS"/>
</dbReference>
<evidence type="ECO:0000313" key="10">
    <source>
        <dbReference type="EMBL" id="OGI52426.1"/>
    </source>
</evidence>
<dbReference type="GO" id="GO:0022904">
    <property type="term" value="P:respiratory electron transport chain"/>
    <property type="evidence" value="ECO:0007669"/>
    <property type="project" value="TreeGrafter"/>
</dbReference>
<dbReference type="Pfam" id="PF22117">
    <property type="entry name" value="Fer4_Nqo3"/>
    <property type="match status" value="1"/>
</dbReference>
<dbReference type="PROSITE" id="PS00551">
    <property type="entry name" value="MOLYBDOPTERIN_PROK_1"/>
    <property type="match status" value="1"/>
</dbReference>
<feature type="domain" description="4Fe-4S ferredoxin-type" evidence="8">
    <location>
        <begin position="136"/>
        <end position="165"/>
    </location>
</feature>
<dbReference type="Gene3D" id="2.20.25.90">
    <property type="entry name" value="ADC-like domains"/>
    <property type="match status" value="1"/>
</dbReference>
<dbReference type="Pfam" id="PF04879">
    <property type="entry name" value="Molybdop_Fe4S4"/>
    <property type="match status" value="1"/>
</dbReference>
<dbReference type="SUPFAM" id="SSF53706">
    <property type="entry name" value="Formate dehydrogenase/DMSO reductase, domains 1-3"/>
    <property type="match status" value="1"/>
</dbReference>
<feature type="domain" description="4Fe-4S Mo/W bis-MGD-type" evidence="9">
    <location>
        <begin position="215"/>
        <end position="271"/>
    </location>
</feature>
<dbReference type="PANTHER" id="PTHR43105">
    <property type="entry name" value="RESPIRATORY NITRATE REDUCTASE"/>
    <property type="match status" value="1"/>
</dbReference>
<reference evidence="10 11" key="1">
    <citation type="journal article" date="2016" name="Nat. Commun.">
        <title>Thousands of microbial genomes shed light on interconnected biogeochemical processes in an aquifer system.</title>
        <authorList>
            <person name="Anantharaman K."/>
            <person name="Brown C.T."/>
            <person name="Hug L.A."/>
            <person name="Sharon I."/>
            <person name="Castelle C.J."/>
            <person name="Probst A.J."/>
            <person name="Thomas B.C."/>
            <person name="Singh A."/>
            <person name="Wilkins M.J."/>
            <person name="Karaoz U."/>
            <person name="Brodie E.L."/>
            <person name="Williams K.H."/>
            <person name="Hubbard S.S."/>
            <person name="Banfield J.F."/>
        </authorList>
    </citation>
    <scope>NUCLEOTIDE SEQUENCE [LARGE SCALE GENOMIC DNA]</scope>
</reference>
<feature type="domain" description="2Fe-2S ferredoxin-type" evidence="7">
    <location>
        <begin position="2"/>
        <end position="78"/>
    </location>
</feature>
<dbReference type="InterPro" id="IPR006478">
    <property type="entry name" value="Formate_DH_asu"/>
</dbReference>
<dbReference type="InterPro" id="IPR006657">
    <property type="entry name" value="MoPterin_dinucl-bd_dom"/>
</dbReference>
<keyword evidence="4" id="KW-0677">Repeat</keyword>
<evidence type="ECO:0000256" key="6">
    <source>
        <dbReference type="ARBA" id="ARBA00023014"/>
    </source>
</evidence>
<keyword evidence="6" id="KW-0411">Iron-sulfur</keyword>
<dbReference type="InterPro" id="IPR054351">
    <property type="entry name" value="NADH_UbQ_OxRdtase_ferredoxin"/>
</dbReference>
<evidence type="ECO:0000259" key="7">
    <source>
        <dbReference type="PROSITE" id="PS51085"/>
    </source>
</evidence>
<evidence type="ECO:0000313" key="11">
    <source>
        <dbReference type="Proteomes" id="UP000179037"/>
    </source>
</evidence>
<accession>A0A1F6U4V2</accession>
<keyword evidence="5" id="KW-0408">Iron</keyword>
<keyword evidence="3" id="KW-0479">Metal-binding</keyword>
<keyword evidence="2" id="KW-0004">4Fe-4S</keyword>
<dbReference type="InterPro" id="IPR001041">
    <property type="entry name" value="2Fe-2S_ferredoxin-type"/>
</dbReference>
<dbReference type="Gene3D" id="2.40.40.20">
    <property type="match status" value="1"/>
</dbReference>
<dbReference type="InterPro" id="IPR041924">
    <property type="entry name" value="Formate_Dh-H_N"/>
</dbReference>
<evidence type="ECO:0000259" key="9">
    <source>
        <dbReference type="PROSITE" id="PS51669"/>
    </source>
</evidence>
<dbReference type="CDD" id="cd00207">
    <property type="entry name" value="fer2"/>
    <property type="match status" value="1"/>
</dbReference>
<dbReference type="SUPFAM" id="SSF50692">
    <property type="entry name" value="ADC-like"/>
    <property type="match status" value="1"/>
</dbReference>
<dbReference type="GO" id="GO:0003954">
    <property type="term" value="F:NADH dehydrogenase activity"/>
    <property type="evidence" value="ECO:0007669"/>
    <property type="project" value="TreeGrafter"/>
</dbReference>
<dbReference type="FunFam" id="3.30.70.20:FF:000035">
    <property type="entry name" value="Iron hydrogenase 1"/>
    <property type="match status" value="1"/>
</dbReference>
<dbReference type="GO" id="GO:0015942">
    <property type="term" value="P:formate metabolic process"/>
    <property type="evidence" value="ECO:0007669"/>
    <property type="project" value="InterPro"/>
</dbReference>
<dbReference type="GO" id="GO:0008863">
    <property type="term" value="F:formate dehydrogenase (NAD+) activity"/>
    <property type="evidence" value="ECO:0007669"/>
    <property type="project" value="InterPro"/>
</dbReference>
<dbReference type="Gene3D" id="3.10.20.740">
    <property type="match status" value="1"/>
</dbReference>
<feature type="domain" description="4Fe-4S ferredoxin-type" evidence="8">
    <location>
        <begin position="179"/>
        <end position="210"/>
    </location>
</feature>
<dbReference type="GO" id="GO:0051539">
    <property type="term" value="F:4 iron, 4 sulfur cluster binding"/>
    <property type="evidence" value="ECO:0007669"/>
    <property type="project" value="UniProtKB-KW"/>
</dbReference>
<evidence type="ECO:0000256" key="2">
    <source>
        <dbReference type="ARBA" id="ARBA00022485"/>
    </source>
</evidence>
<dbReference type="GO" id="GO:0043546">
    <property type="term" value="F:molybdopterin cofactor binding"/>
    <property type="evidence" value="ECO:0007669"/>
    <property type="project" value="InterPro"/>
</dbReference>
<evidence type="ECO:0000256" key="5">
    <source>
        <dbReference type="ARBA" id="ARBA00023004"/>
    </source>
</evidence>
<dbReference type="InterPro" id="IPR036010">
    <property type="entry name" value="2Fe-2S_ferredoxin-like_sf"/>
</dbReference>
<dbReference type="SUPFAM" id="SSF54292">
    <property type="entry name" value="2Fe-2S ferredoxin-like"/>
    <property type="match status" value="1"/>
</dbReference>
<organism evidence="10 11">
    <name type="scientific">Candidatus Muproteobacteria bacterium RIFCSPLOWO2_01_FULL_60_18</name>
    <dbReference type="NCBI Taxonomy" id="1817768"/>
    <lineage>
        <taxon>Bacteria</taxon>
        <taxon>Pseudomonadati</taxon>
        <taxon>Pseudomonadota</taxon>
        <taxon>Candidatus Muproteobacteria</taxon>
    </lineage>
</organism>
<evidence type="ECO:0000256" key="3">
    <source>
        <dbReference type="ARBA" id="ARBA00022723"/>
    </source>
</evidence>
<dbReference type="AlphaFoldDB" id="A0A1F6U4V2"/>
<dbReference type="Proteomes" id="UP000179037">
    <property type="component" value="Unassembled WGS sequence"/>
</dbReference>
<dbReference type="Gene3D" id="3.40.228.10">
    <property type="entry name" value="Dimethylsulfoxide Reductase, domain 2"/>
    <property type="match status" value="1"/>
</dbReference>
<dbReference type="SMART" id="SM00926">
    <property type="entry name" value="Molybdop_Fe4S4"/>
    <property type="match status" value="1"/>
</dbReference>
<dbReference type="PROSITE" id="PS00198">
    <property type="entry name" value="4FE4S_FER_1"/>
    <property type="match status" value="1"/>
</dbReference>
<dbReference type="PANTHER" id="PTHR43105:SF10">
    <property type="entry name" value="NADH-QUINONE OXIDOREDUCTASE SUBUNIT G"/>
    <property type="match status" value="1"/>
</dbReference>
<dbReference type="PIRSF" id="PIRSF036643">
    <property type="entry name" value="FDH_alpha"/>
    <property type="match status" value="1"/>
</dbReference>
<dbReference type="SUPFAM" id="SSF54862">
    <property type="entry name" value="4Fe-4S ferredoxins"/>
    <property type="match status" value="1"/>
</dbReference>
<evidence type="ECO:0000256" key="1">
    <source>
        <dbReference type="ARBA" id="ARBA00007023"/>
    </source>
</evidence>
<dbReference type="Pfam" id="PF13510">
    <property type="entry name" value="Fer2_4"/>
    <property type="match status" value="1"/>
</dbReference>
<evidence type="ECO:0000256" key="4">
    <source>
        <dbReference type="ARBA" id="ARBA00022737"/>
    </source>
</evidence>
<gene>
    <name evidence="10" type="ORF">A3A87_07025</name>
</gene>
<dbReference type="InterPro" id="IPR050123">
    <property type="entry name" value="Prok_molybdopt-oxidoreductase"/>
</dbReference>
<proteinExistence type="inferred from homology"/>
<dbReference type="PROSITE" id="PS51085">
    <property type="entry name" value="2FE2S_FER_2"/>
    <property type="match status" value="1"/>
</dbReference>
<dbReference type="Gene3D" id="3.30.70.20">
    <property type="match status" value="1"/>
</dbReference>
<name>A0A1F6U4V2_9PROT</name>
<dbReference type="Gene3D" id="3.40.50.740">
    <property type="match status" value="1"/>
</dbReference>
<dbReference type="PROSITE" id="PS51669">
    <property type="entry name" value="4FE4S_MOW_BIS_MGD"/>
    <property type="match status" value="1"/>
</dbReference>
<dbReference type="Pfam" id="PF01568">
    <property type="entry name" value="Molydop_binding"/>
    <property type="match status" value="1"/>
</dbReference>
<sequence>MPTITINGHDHTVPDGQTLLHALRHAGIDVPTLCHDDRLKPIGGCRLCLVRVAGCDNPVAACNTPVVERMVVDTHTPELEDERRALLTWIAQHYPPAAVTAYPDKPFHRLLQQYGVTARGEIADARHAPFVDRTHPHLRVDMQRCVLCYRCVHICAEVQGQFVWHALGRGDRTYIVPGNATSLLQSDCTSCGACADTCPSGAIEDRFIEDAPPAQAWTRTVCPYCGTGCELEIGTRDNRVVATRAVLEAPVNRGHLCVKGRYAFDFNASPDRLTSPLIRADGAWRAVSWADATGFIADKLKQLRHKHGADALAMLGSSRATNEENYVTQKFARVVLGTNNVDSCARVCHTPTAAAMKLMLGAGAATNSYDDIERARLILVCGANATENHPIVGARIKQAARRGARLIVIDPRRVELAEYATLHVPLRPGSNVPLFNALAHVIAEEGLFDAAYVRERVAEFDEFRAFIHTWTPERAAPICGVAPDVIRQAARLYASAKPALMVHGLGMTEHVQGTEGVMTLVNLGLLTGNIGIAGGGVNPLRGQNNVQGAAHMGCDPGTLTGGVALADARDAFARHWGAALPERAGLNMLHMMDAAAGGKLKALWCIGYDILFSNANASATRRALAQLELLIVQDLFMNETAREFAHVVLPAASSFEKDGTFMNAERRIQRIRRAVNPPGQARSDWEILCDVARALGQTRQFAFESAAGIWSEITRVWPQAAGITHARIEHHGLQWPCPDEQHPGTTLLHRDRFAIGPRAALKRVDYRASPELSDSEYPFVLITGRQLYQFNAATMTARTANAALRATDTLDIARDDALRLGLVDGACVCVRSRYGAAVLPLRISAMMKPGELFATFHDPAVFLNQLTSPHRDRFVGAPEYKRTAVCIEPA</sequence>
<dbReference type="InterPro" id="IPR009010">
    <property type="entry name" value="Asp_de-COase-like_dom_sf"/>
</dbReference>
<dbReference type="NCBIfam" id="TIGR01591">
    <property type="entry name" value="Fdh-alpha"/>
    <property type="match status" value="1"/>
</dbReference>
<dbReference type="InterPro" id="IPR027467">
    <property type="entry name" value="MopterinOxRdtase_cofactor_BS"/>
</dbReference>
<dbReference type="EMBL" id="MFTC01000016">
    <property type="protein sequence ID" value="OGI52426.1"/>
    <property type="molecule type" value="Genomic_DNA"/>
</dbReference>
<comment type="similarity">
    <text evidence="1">In the C-terminal section; belongs to the prokaryotic molybdopterin-containing oxidoreductase family.</text>
</comment>
<evidence type="ECO:0000259" key="8">
    <source>
        <dbReference type="PROSITE" id="PS51379"/>
    </source>
</evidence>
<dbReference type="Pfam" id="PF00384">
    <property type="entry name" value="Molybdopterin"/>
    <property type="match status" value="1"/>
</dbReference>
<comment type="caution">
    <text evidence="10">The sequence shown here is derived from an EMBL/GenBank/DDBJ whole genome shotgun (WGS) entry which is preliminary data.</text>
</comment>
<dbReference type="InterPro" id="IPR017896">
    <property type="entry name" value="4Fe4S_Fe-S-bd"/>
</dbReference>
<dbReference type="STRING" id="1817768.A3A87_07025"/>
<protein>
    <submittedName>
        <fullName evidence="10">Formate dehydrogenase subunit alpha</fullName>
    </submittedName>
</protein>
<dbReference type="InterPro" id="IPR006963">
    <property type="entry name" value="Mopterin_OxRdtase_4Fe-4S_dom"/>
</dbReference>
<dbReference type="CDD" id="cd00508">
    <property type="entry name" value="MopB_CT_Fdh-Nap-like"/>
    <property type="match status" value="1"/>
</dbReference>
<dbReference type="GO" id="GO:1990204">
    <property type="term" value="C:oxidoreductase complex"/>
    <property type="evidence" value="ECO:0007669"/>
    <property type="project" value="UniProtKB-ARBA"/>
</dbReference>
<dbReference type="InterPro" id="IPR006656">
    <property type="entry name" value="Mopterin_OxRdtase"/>
</dbReference>
<dbReference type="GO" id="GO:0046872">
    <property type="term" value="F:metal ion binding"/>
    <property type="evidence" value="ECO:0007669"/>
    <property type="project" value="UniProtKB-KW"/>
</dbReference>